<proteinExistence type="predicted"/>
<reference evidence="2" key="1">
    <citation type="submission" date="2016-10" db="EMBL/GenBank/DDBJ databases">
        <authorList>
            <person name="Varghese N."/>
            <person name="Submissions S."/>
        </authorList>
    </citation>
    <scope>NUCLEOTIDE SEQUENCE [LARGE SCALE GENOMIC DNA]</scope>
    <source>
        <strain evidence="2">DSM 23422</strain>
    </source>
</reference>
<dbReference type="RefSeq" id="WP_093916222.1">
    <property type="nucleotide sequence ID" value="NZ_FPAJ01000003.1"/>
</dbReference>
<keyword evidence="2" id="KW-1185">Reference proteome</keyword>
<evidence type="ECO:0000313" key="2">
    <source>
        <dbReference type="Proteomes" id="UP000199239"/>
    </source>
</evidence>
<dbReference type="STRING" id="394264.SAMN04488040_1993"/>
<sequence>MSTCAITMVYKDYWALSQWYTHYGRLLGYEHLYIVAHGQDPMIANLCPRANVTTIPRDNLEEFDRKRGRYLNSFADDLGQTYDWMIRTDADELICFDPSLYASFDDVFDRSQSDAVFALGLNVAETINDRVLAGSQMALGHRSTAVFSGHYSKAWATKRGTALWRHGIKVAPSKLASAPFDLPQGVYLAHLKYANVKALELANQHRIGVGNTAGKGLPGAAWKEADKTADRFYLHLVRFEDKDWASARDEAYSAITSEPFRDAKGNVLRSLSIVFKNRVTLPSWFKTRFGADQETARKPG</sequence>
<accession>A0A1I6T1R1</accession>
<dbReference type="OrthoDB" id="835336at2"/>
<protein>
    <submittedName>
        <fullName evidence="1">Glycosyl transferase family 2</fullName>
    </submittedName>
</protein>
<keyword evidence="1" id="KW-0808">Transferase</keyword>
<organism evidence="1 2">
    <name type="scientific">Sulfitobacter marinus</name>
    <dbReference type="NCBI Taxonomy" id="394264"/>
    <lineage>
        <taxon>Bacteria</taxon>
        <taxon>Pseudomonadati</taxon>
        <taxon>Pseudomonadota</taxon>
        <taxon>Alphaproteobacteria</taxon>
        <taxon>Rhodobacterales</taxon>
        <taxon>Roseobacteraceae</taxon>
        <taxon>Sulfitobacter</taxon>
    </lineage>
</organism>
<name>A0A1I6T1R1_9RHOB</name>
<dbReference type="Proteomes" id="UP000199239">
    <property type="component" value="Unassembled WGS sequence"/>
</dbReference>
<evidence type="ECO:0000313" key="1">
    <source>
        <dbReference type="EMBL" id="SFS83162.1"/>
    </source>
</evidence>
<dbReference type="GO" id="GO:0016740">
    <property type="term" value="F:transferase activity"/>
    <property type="evidence" value="ECO:0007669"/>
    <property type="project" value="UniProtKB-KW"/>
</dbReference>
<dbReference type="AlphaFoldDB" id="A0A1I6T1R1"/>
<gene>
    <name evidence="1" type="ORF">SAMN04488040_1993</name>
</gene>
<dbReference type="Pfam" id="PF13704">
    <property type="entry name" value="Glyco_tranf_2_4"/>
    <property type="match status" value="1"/>
</dbReference>
<dbReference type="EMBL" id="FPAJ01000003">
    <property type="protein sequence ID" value="SFS83162.1"/>
    <property type="molecule type" value="Genomic_DNA"/>
</dbReference>